<reference evidence="8 9" key="1">
    <citation type="submission" date="2021-03" db="EMBL/GenBank/DDBJ databases">
        <title>Sequencing the genomes of 1000 actinobacteria strains.</title>
        <authorList>
            <person name="Klenk H.-P."/>
        </authorList>
    </citation>
    <scope>NUCLEOTIDE SEQUENCE [LARGE SCALE GENOMIC DNA]</scope>
    <source>
        <strain evidence="8 9">DSM 45510</strain>
    </source>
</reference>
<dbReference type="EMBL" id="JAGGMS010000001">
    <property type="protein sequence ID" value="MBP2181887.1"/>
    <property type="molecule type" value="Genomic_DNA"/>
</dbReference>
<feature type="transmembrane region" description="Helical" evidence="6">
    <location>
        <begin position="287"/>
        <end position="309"/>
    </location>
</feature>
<feature type="transmembrane region" description="Helical" evidence="6">
    <location>
        <begin position="532"/>
        <end position="549"/>
    </location>
</feature>
<feature type="transmembrane region" description="Helical" evidence="6">
    <location>
        <begin position="597"/>
        <end position="617"/>
    </location>
</feature>
<feature type="domain" description="SSD" evidence="7">
    <location>
        <begin position="198"/>
        <end position="338"/>
    </location>
</feature>
<dbReference type="PANTHER" id="PTHR33406:SF13">
    <property type="entry name" value="MEMBRANE PROTEIN YDFJ"/>
    <property type="match status" value="1"/>
</dbReference>
<dbReference type="InterPro" id="IPR050545">
    <property type="entry name" value="Mycobact_MmpL"/>
</dbReference>
<feature type="transmembrane region" description="Helical" evidence="6">
    <location>
        <begin position="29"/>
        <end position="46"/>
    </location>
</feature>
<keyword evidence="9" id="KW-1185">Reference proteome</keyword>
<evidence type="ECO:0000259" key="7">
    <source>
        <dbReference type="PROSITE" id="PS50156"/>
    </source>
</evidence>
<dbReference type="InterPro" id="IPR000731">
    <property type="entry name" value="SSD"/>
</dbReference>
<dbReference type="Proteomes" id="UP000741013">
    <property type="component" value="Unassembled WGS sequence"/>
</dbReference>
<feature type="transmembrane region" description="Helical" evidence="6">
    <location>
        <begin position="194"/>
        <end position="227"/>
    </location>
</feature>
<proteinExistence type="predicted"/>
<evidence type="ECO:0000256" key="3">
    <source>
        <dbReference type="ARBA" id="ARBA00022692"/>
    </source>
</evidence>
<comment type="subcellular location">
    <subcellularLocation>
        <location evidence="1">Cell membrane</location>
        <topology evidence="1">Multi-pass membrane protein</topology>
    </subcellularLocation>
</comment>
<evidence type="ECO:0000256" key="5">
    <source>
        <dbReference type="ARBA" id="ARBA00023136"/>
    </source>
</evidence>
<feature type="transmembrane region" description="Helical" evidence="6">
    <location>
        <begin position="674"/>
        <end position="698"/>
    </location>
</feature>
<keyword evidence="3 6" id="KW-0812">Transmembrane</keyword>
<evidence type="ECO:0000256" key="6">
    <source>
        <dbReference type="SAM" id="Phobius"/>
    </source>
</evidence>
<keyword evidence="5 6" id="KW-0472">Membrane</keyword>
<evidence type="ECO:0000256" key="1">
    <source>
        <dbReference type="ARBA" id="ARBA00004651"/>
    </source>
</evidence>
<evidence type="ECO:0000313" key="9">
    <source>
        <dbReference type="Proteomes" id="UP000741013"/>
    </source>
</evidence>
<feature type="transmembrane region" description="Helical" evidence="6">
    <location>
        <begin position="239"/>
        <end position="260"/>
    </location>
</feature>
<evidence type="ECO:0000256" key="2">
    <source>
        <dbReference type="ARBA" id="ARBA00022475"/>
    </source>
</evidence>
<dbReference type="PROSITE" id="PS50156">
    <property type="entry name" value="SSD"/>
    <property type="match status" value="1"/>
</dbReference>
<evidence type="ECO:0000256" key="4">
    <source>
        <dbReference type="ARBA" id="ARBA00022989"/>
    </source>
</evidence>
<feature type="transmembrane region" description="Helical" evidence="6">
    <location>
        <begin position="638"/>
        <end position="662"/>
    </location>
</feature>
<keyword evidence="2" id="KW-1003">Cell membrane</keyword>
<keyword evidence="4 6" id="KW-1133">Transmembrane helix</keyword>
<gene>
    <name evidence="8" type="ORF">JOM49_003413</name>
</gene>
<sequence length="711" mass="74415">MLPDGKSAGRRPVTERVACWSAEHRGKAIAGWFALVALTLAISFLASGPDAPNTDPGESGEAQTALRAETAYEPVHEYVLVQAIAPVDPAAAVADLASSLRQRGEVTAVRSPADPDGVNLISADGRSFLVTFHLSGPNPQTPARARAATEVIEAVAARHPDVRVAQAGDRSLTAAVDEAIKNDLSRSHLLSLPITLLILVVVFGSLVAAGLPLLLTLTVVAATFSLLAVIGKVVPFNSAGSALVLLIGVAVGVDYSLFILRRHREERHAGRATADALRVTARTSGRVVVVSGLTVVLCLTGLLFTGLGVFRGLTIGTALVVGLAMLGAVTVLPALLSLLGDRIDALRLPWFGRGRTSARESRAWASIAAAVVKRPLAWGGLATLALLLTAAPALGMRLQDAAITQSLPRDVPAVDAAIRMGEAFPGMPIPARVVVWNQSTEPGPAIGELRERVAASGGRLFEPVAVSEVGETLVIRVPLAGTGTDPQSAAALEYLRHEVLPDVFGGKAEYAVGGRTATPYDFTARIAERGPFVFAFVLVLAFVLLLVAFRSIAIPLVSIVLNLLSIGAAYGVLTWVFQFGNLSGPLGFTAYGGVVGWLPLFIFVLLFGLSMDYHIFILSRIRERFTPGDARGAIVRGIGASSGVVTSAAVIMIAVFAVFLTLTAIEYKMLGLGMAAAVFIDATVVRGVLLPAALSLLGDRAWGQRPVKTRS</sequence>
<evidence type="ECO:0000313" key="8">
    <source>
        <dbReference type="EMBL" id="MBP2181887.1"/>
    </source>
</evidence>
<organism evidence="8 9">
    <name type="scientific">Amycolatopsis magusensis</name>
    <dbReference type="NCBI Taxonomy" id="882444"/>
    <lineage>
        <taxon>Bacteria</taxon>
        <taxon>Bacillati</taxon>
        <taxon>Actinomycetota</taxon>
        <taxon>Actinomycetes</taxon>
        <taxon>Pseudonocardiales</taxon>
        <taxon>Pseudonocardiaceae</taxon>
        <taxon>Amycolatopsis</taxon>
    </lineage>
</organism>
<dbReference type="Pfam" id="PF03176">
    <property type="entry name" value="MMPL"/>
    <property type="match status" value="2"/>
</dbReference>
<feature type="transmembrane region" description="Helical" evidence="6">
    <location>
        <begin position="556"/>
        <end position="577"/>
    </location>
</feature>
<dbReference type="RefSeq" id="WP_209665251.1">
    <property type="nucleotide sequence ID" value="NZ_JAGGMS010000001.1"/>
</dbReference>
<accession>A0ABS4PR33</accession>
<feature type="transmembrane region" description="Helical" evidence="6">
    <location>
        <begin position="376"/>
        <end position="396"/>
    </location>
</feature>
<dbReference type="SUPFAM" id="SSF82866">
    <property type="entry name" value="Multidrug efflux transporter AcrB transmembrane domain"/>
    <property type="match status" value="2"/>
</dbReference>
<dbReference type="InterPro" id="IPR004869">
    <property type="entry name" value="MMPL_dom"/>
</dbReference>
<dbReference type="Gene3D" id="1.20.1640.10">
    <property type="entry name" value="Multidrug efflux transporter AcrB transmembrane domain"/>
    <property type="match status" value="2"/>
</dbReference>
<comment type="caution">
    <text evidence="8">The sequence shown here is derived from an EMBL/GenBank/DDBJ whole genome shotgun (WGS) entry which is preliminary data.</text>
</comment>
<feature type="transmembrane region" description="Helical" evidence="6">
    <location>
        <begin position="315"/>
        <end position="339"/>
    </location>
</feature>
<dbReference type="PANTHER" id="PTHR33406">
    <property type="entry name" value="MEMBRANE PROTEIN MJ1562-RELATED"/>
    <property type="match status" value="1"/>
</dbReference>
<name>A0ABS4PR33_9PSEU</name>
<protein>
    <submittedName>
        <fullName evidence="8">RND superfamily putative drug exporter</fullName>
    </submittedName>
</protein>